<evidence type="ECO:0000256" key="5">
    <source>
        <dbReference type="ARBA" id="ARBA00022679"/>
    </source>
</evidence>
<proteinExistence type="inferred from homology"/>
<keyword evidence="7" id="KW-0479">Metal-binding</keyword>
<dbReference type="PANTHER" id="PTHR43532">
    <property type="entry name" value="GLUCOSE-1-PHOSPHATE THYMIDYLYLTRANSFERASE"/>
    <property type="match status" value="1"/>
</dbReference>
<name>A0A1B7LDQ0_9FIRM</name>
<dbReference type="NCBIfam" id="TIGR01208">
    <property type="entry name" value="rmlA_long"/>
    <property type="match status" value="1"/>
</dbReference>
<dbReference type="InterPro" id="IPR005908">
    <property type="entry name" value="G1P_thy_trans_l"/>
</dbReference>
<keyword evidence="5 13" id="KW-0808">Transferase</keyword>
<evidence type="ECO:0000256" key="9">
    <source>
        <dbReference type="ARBA" id="ARBA00032492"/>
    </source>
</evidence>
<comment type="caution">
    <text evidence="13">The sequence shown here is derived from an EMBL/GenBank/DDBJ whole genome shotgun (WGS) entry which is preliminary data.</text>
</comment>
<dbReference type="OrthoDB" id="9803871at2"/>
<reference evidence="13 14" key="1">
    <citation type="submission" date="2016-04" db="EMBL/GenBank/DDBJ databases">
        <authorList>
            <person name="Evans L.H."/>
            <person name="Alamgir A."/>
            <person name="Owens N."/>
            <person name="Weber N.D."/>
            <person name="Virtaneva K."/>
            <person name="Barbian K."/>
            <person name="Babar A."/>
            <person name="Rosenke K."/>
        </authorList>
    </citation>
    <scope>NUCLEOTIDE SEQUENCE [LARGE SCALE GENOMIC DNA]</scope>
    <source>
        <strain evidence="13 14">LMa1</strain>
    </source>
</reference>
<organism evidence="13 14">
    <name type="scientific">Desulfotomaculum copahuensis</name>
    <dbReference type="NCBI Taxonomy" id="1838280"/>
    <lineage>
        <taxon>Bacteria</taxon>
        <taxon>Bacillati</taxon>
        <taxon>Bacillota</taxon>
        <taxon>Clostridia</taxon>
        <taxon>Eubacteriales</taxon>
        <taxon>Desulfotomaculaceae</taxon>
        <taxon>Desulfotomaculum</taxon>
    </lineage>
</organism>
<dbReference type="CDD" id="cd04189">
    <property type="entry name" value="G1P_TT_long"/>
    <property type="match status" value="1"/>
</dbReference>
<dbReference type="GO" id="GO:0046872">
    <property type="term" value="F:metal ion binding"/>
    <property type="evidence" value="ECO:0007669"/>
    <property type="project" value="UniProtKB-KW"/>
</dbReference>
<evidence type="ECO:0000256" key="2">
    <source>
        <dbReference type="ARBA" id="ARBA00010480"/>
    </source>
</evidence>
<dbReference type="GO" id="GO:0008879">
    <property type="term" value="F:glucose-1-phosphate thymidylyltransferase activity"/>
    <property type="evidence" value="ECO:0007669"/>
    <property type="project" value="UniProtKB-EC"/>
</dbReference>
<dbReference type="PANTHER" id="PTHR43532:SF1">
    <property type="entry name" value="GLUCOSE-1-PHOSPHATE THYMIDYLYLTRANSFERASE 1"/>
    <property type="match status" value="1"/>
</dbReference>
<comment type="cofactor">
    <cofactor evidence="1">
        <name>Mg(2+)</name>
        <dbReference type="ChEBI" id="CHEBI:18420"/>
    </cofactor>
</comment>
<evidence type="ECO:0000256" key="10">
    <source>
        <dbReference type="ARBA" id="ARBA00032598"/>
    </source>
</evidence>
<comment type="catalytic activity">
    <reaction evidence="11">
        <text>dTTP + alpha-D-glucose 1-phosphate + H(+) = dTDP-alpha-D-glucose + diphosphate</text>
        <dbReference type="Rhea" id="RHEA:15225"/>
        <dbReference type="ChEBI" id="CHEBI:15378"/>
        <dbReference type="ChEBI" id="CHEBI:33019"/>
        <dbReference type="ChEBI" id="CHEBI:37568"/>
        <dbReference type="ChEBI" id="CHEBI:57477"/>
        <dbReference type="ChEBI" id="CHEBI:58601"/>
        <dbReference type="EC" id="2.7.7.24"/>
    </reaction>
</comment>
<sequence length="230" mass="24739">MKALILAGGRGTRLRPLTYTTAKQLIPVANKPIIYFVMEQISAAGIKDIGVIISPETGDSVRQALGDGSRWGAAITYIPQDKPAGLAHAVKTARGFLGDSPFLMFLGDNLVQGGVDELVKSFAAGGSEAIIQLKKVKDPRQFGVAVLGPDRQVLRLVEKPKEPPSDLALVGIYLFGPAVHAAIDRIKPSWRGELEITDAIQEMLTSGCRVQARVLDGWWLDTGKKDDILA</sequence>
<evidence type="ECO:0000256" key="1">
    <source>
        <dbReference type="ARBA" id="ARBA00001946"/>
    </source>
</evidence>
<dbReference type="Proteomes" id="UP000078532">
    <property type="component" value="Unassembled WGS sequence"/>
</dbReference>
<evidence type="ECO:0000256" key="6">
    <source>
        <dbReference type="ARBA" id="ARBA00022695"/>
    </source>
</evidence>
<accession>A0A1B7LDQ0</accession>
<evidence type="ECO:0000256" key="4">
    <source>
        <dbReference type="ARBA" id="ARBA00017654"/>
    </source>
</evidence>
<evidence type="ECO:0000256" key="11">
    <source>
        <dbReference type="ARBA" id="ARBA00049336"/>
    </source>
</evidence>
<gene>
    <name evidence="13" type="ORF">A6M21_11405</name>
</gene>
<evidence type="ECO:0000259" key="12">
    <source>
        <dbReference type="Pfam" id="PF00483"/>
    </source>
</evidence>
<evidence type="ECO:0000256" key="8">
    <source>
        <dbReference type="ARBA" id="ARBA00022842"/>
    </source>
</evidence>
<dbReference type="AlphaFoldDB" id="A0A1B7LDQ0"/>
<evidence type="ECO:0000313" key="13">
    <source>
        <dbReference type="EMBL" id="OAT81218.1"/>
    </source>
</evidence>
<dbReference type="InterPro" id="IPR029044">
    <property type="entry name" value="Nucleotide-diphossugar_trans"/>
</dbReference>
<feature type="domain" description="Nucleotidyl transferase" evidence="12">
    <location>
        <begin position="2"/>
        <end position="229"/>
    </location>
</feature>
<evidence type="ECO:0000256" key="3">
    <source>
        <dbReference type="ARBA" id="ARBA00012461"/>
    </source>
</evidence>
<protein>
    <recommendedName>
        <fullName evidence="4">Glucose-1-phosphate thymidylyltransferase</fullName>
        <ecNumber evidence="3">2.7.7.24</ecNumber>
    </recommendedName>
    <alternativeName>
        <fullName evidence="10">dTDP-glucose pyrophosphorylase</fullName>
    </alternativeName>
    <alternativeName>
        <fullName evidence="9">dTDP-glucose synthase</fullName>
    </alternativeName>
</protein>
<dbReference type="RefSeq" id="WP_066668940.1">
    <property type="nucleotide sequence ID" value="NZ_LYVF01000166.1"/>
</dbReference>
<comment type="similarity">
    <text evidence="2">Belongs to the glucose-1-phosphate thymidylyltransferase family.</text>
</comment>
<dbReference type="Pfam" id="PF00483">
    <property type="entry name" value="NTP_transferase"/>
    <property type="match status" value="1"/>
</dbReference>
<dbReference type="Gene3D" id="3.90.550.10">
    <property type="entry name" value="Spore Coat Polysaccharide Biosynthesis Protein SpsA, Chain A"/>
    <property type="match status" value="1"/>
</dbReference>
<dbReference type="STRING" id="1838280.A6M21_11405"/>
<dbReference type="EC" id="2.7.7.24" evidence="3"/>
<dbReference type="InterPro" id="IPR005835">
    <property type="entry name" value="NTP_transferase_dom"/>
</dbReference>
<feature type="non-terminal residue" evidence="13">
    <location>
        <position position="230"/>
    </location>
</feature>
<dbReference type="EMBL" id="LYVF01000166">
    <property type="protein sequence ID" value="OAT81218.1"/>
    <property type="molecule type" value="Genomic_DNA"/>
</dbReference>
<dbReference type="SUPFAM" id="SSF53448">
    <property type="entry name" value="Nucleotide-diphospho-sugar transferases"/>
    <property type="match status" value="1"/>
</dbReference>
<dbReference type="InterPro" id="IPR005907">
    <property type="entry name" value="G1P_thy_trans_s"/>
</dbReference>
<keyword evidence="14" id="KW-1185">Reference proteome</keyword>
<evidence type="ECO:0000256" key="7">
    <source>
        <dbReference type="ARBA" id="ARBA00022723"/>
    </source>
</evidence>
<keyword evidence="6" id="KW-0548">Nucleotidyltransferase</keyword>
<evidence type="ECO:0000313" key="14">
    <source>
        <dbReference type="Proteomes" id="UP000078532"/>
    </source>
</evidence>
<keyword evidence="8" id="KW-0460">Magnesium</keyword>